<dbReference type="InterPro" id="IPR039586">
    <property type="entry name" value="CFAP46"/>
</dbReference>
<evidence type="ECO:0000313" key="4">
    <source>
        <dbReference type="WBParaSite" id="Smp_155850.2"/>
    </source>
</evidence>
<feature type="domain" description="K Homology" evidence="3">
    <location>
        <begin position="2030"/>
        <end position="2059"/>
    </location>
</feature>
<dbReference type="Gene3D" id="3.30.1370.10">
    <property type="entry name" value="K Homology domain, type 1"/>
    <property type="match status" value="2"/>
</dbReference>
<dbReference type="SUPFAM" id="SSF54791">
    <property type="entry name" value="Eukaryotic type KH-domain (KH-domain type I)"/>
    <property type="match status" value="2"/>
</dbReference>
<name>A0A5K4ET11_SCHMA</name>
<dbReference type="Pfam" id="PF00013">
    <property type="entry name" value="KH_1"/>
    <property type="match status" value="2"/>
</dbReference>
<proteinExistence type="predicted"/>
<reference evidence="4" key="1">
    <citation type="submission" date="2019-11" db="UniProtKB">
        <authorList>
            <consortium name="WormBaseParasite"/>
        </authorList>
    </citation>
    <scope>IDENTIFICATION</scope>
    <source>
        <strain evidence="4">Puerto Rican</strain>
    </source>
</reference>
<evidence type="ECO:0000256" key="2">
    <source>
        <dbReference type="SAM" id="MobiDB-lite"/>
    </source>
</evidence>
<dbReference type="GO" id="GO:0060294">
    <property type="term" value="P:cilium movement involved in cell motility"/>
    <property type="evidence" value="ECO:0007669"/>
    <property type="project" value="InterPro"/>
</dbReference>
<evidence type="ECO:0000256" key="1">
    <source>
        <dbReference type="PROSITE-ProRule" id="PRU00117"/>
    </source>
</evidence>
<feature type="region of interest" description="Disordered" evidence="2">
    <location>
        <begin position="1732"/>
        <end position="1771"/>
    </location>
</feature>
<accession>A0A5K4ET11</accession>
<organism evidence="4">
    <name type="scientific">Schistosoma mansoni</name>
    <name type="common">Blood fluke</name>
    <dbReference type="NCBI Taxonomy" id="6183"/>
    <lineage>
        <taxon>Eukaryota</taxon>
        <taxon>Metazoa</taxon>
        <taxon>Spiralia</taxon>
        <taxon>Lophotrochozoa</taxon>
        <taxon>Platyhelminthes</taxon>
        <taxon>Trematoda</taxon>
        <taxon>Digenea</taxon>
        <taxon>Strigeidida</taxon>
        <taxon>Schistosomatoidea</taxon>
        <taxon>Schistosomatidae</taxon>
        <taxon>Schistosoma</taxon>
    </lineage>
</organism>
<feature type="region of interest" description="Disordered" evidence="2">
    <location>
        <begin position="3138"/>
        <end position="3181"/>
    </location>
</feature>
<dbReference type="PANTHER" id="PTHR15977:SF15">
    <property type="entry name" value="CILIA- AND FLAGELLA-ASSOCIATED PROTEIN 46"/>
    <property type="match status" value="1"/>
</dbReference>
<dbReference type="InterPro" id="IPR036612">
    <property type="entry name" value="KH_dom_type_1_sf"/>
</dbReference>
<dbReference type="InParanoid" id="A0A5K4ET11"/>
<dbReference type="ExpressionAtlas" id="A0A5K4ET11">
    <property type="expression patterns" value="differential"/>
</dbReference>
<protein>
    <submittedName>
        <fullName evidence="4">Putative heterogeneous nuclear ribonucleoprotein k</fullName>
    </submittedName>
</protein>
<keyword evidence="1" id="KW-0694">RNA-binding</keyword>
<dbReference type="STRING" id="6183.A0A5K4ET11"/>
<sequence>MSESLRECLRLYSEDKKGIFLTQIYLSVTHIERAFTLLNLASNSWKPGKNFAYTSYDILHLAVVASEAYLSGTAISVINIFESIFGGNNEFSDLVSLLFAEILFQKNDFSIAYLSGTAISVINIFESIFGGNNEFSDLVSLLFAEILFQKNDFSISTMDLAMGHVEKSIYLATESDHQVIVNNLLVLLYKFVRMKATLFKRAELPLFLRPKLKLLMDMHIKHYPFILRFGILLLETFIQVGSRKEASQLLDTLAGGVARHVPEQMVELLATASGANLTSAERYVNWALGVYSGNQTELYTYQPTKSSISQAKEKNIPMSGPLAHSLISFGMVPSSRLARLRTSFYIADYISLDSTKNPSEQTEEFLKIIRLLEIQDENNELLTDKQLDNKISSIEDSPVEDTNHNSNNTEMINNSEEIIDDVLSPKFLTTETRFKLLVHYHGMQKCYNLLEQCLSSPIYQPETIIQGCLTLWRLCSPLIQHNSQTRLKTFKSLQLINHHLTKQDSLYFRLRCEVHMMIAYCQADMEKITEALESIDKAMKFDETGEFLTNLNYYKKCLLLRSNLYEIPNEPIEQAHQIIERLQNTNNLSSIEIIKLLKHTNRFSNNNNNANELAEYEGNDFNDLLRTLLIQISKLVDKSIFDEVFKYETIQYGGSKLLSEYKHKSYKELLFQISSYKQIWLQINDVIKHHCEMISENAEYEINEKLLVWFDLIKLAKKYQIWDLCSTFCRLCLVYDDDAYWSTLLKKLEQYRNTRVKPVIGPTTNLKSTDTNLTTQTASKTDGQNLLNKSKPNPRTISNYPDIVTSFELKLYSALSQIYCIFAECLCVLLRQQMCGIQLAGNMNHLNPSWFDISLLINNDSDNDNEDVKKFEEQRDYNLHWKNFCDWFSFVNEAALSAFQRSAVLSARIVDLNNLHSCAVCVWNYCLPTICQNDHRQLTTTFSVILENANKIGSSCLPLQLYIQMATVLAHGLIQPWLPKPLKSTFSVDEKTKPVQLNTQQKSQKMIRGKSAKSSFYIAPPEGHPHIKKAIEWLILAGKLCEPTRLDLLQNIDESYQLQPVVPISTRSSLIACWLLAKQLITNPPVCRNLFPLDLSTETTNYTEINTTSDSDSQTRKLVLTNQKEAQIYLESLITRTLLAVHSLWLTNKHKYITEWPVAVSKLIDEQSTQTLTEPLKQGDILAGFKDSPTLTEAIHLMQLTFCNQKSNVHMEHPTSKSNTIKEQENNIKYDLRLSQAPIERFTELELWTRLAMTAFITSQFSSILDIIDMSNIQIELYQGVKKSDVNINYWLVHLLCLRGLAIFGISNQMKLFRQQNLKTSGKYTQQQQQTRGKQRLTDMKFKHVELLGQKRNKSTTSEDSQSIENSLFEAGEEAFYKASNIAHKIGRYDLLVMSAALYWSLLNHSVLAPSNQITNVLQKIESFSKKIENITKWLGQCMKTEVRNELAAQIRNSENKQDLTTEFSTLKLESILMDSVKCKKEVSSLYETVVIPYPTVNQFEMDLQLRVDMYKALYNVHSEQGNFTEALTVLAKATSSLPRTKHRMSLFRQLVVTKAKLGQSIELDMQKFTSEPEYLQAQIWIEIAYASSDINVQLMAFKQSVNAIKSPDYWVLKSDLLLQFAQWLFAHGYDMPTCISLAEEAVDILNDLYRKHCDLDQCKETKYGQLIFNSENVQYLDILMRACVLLAEFQDVNNANIEQEHDLHSLDYLIIAVNCVKTILNLSVSSVIESPRLDQKSPRSPRSTSVKLRSKSNVATGNETNRGKQSYNPNHKKILPETIIEWSTYELSDDILQAWQRNYTEYQKKSTNFNEFDLENENENSSGLMDIFSVKKQINPLTIRYPLVTMACLDRLLDLITEMGPGQLGYPILVFQDGLVRSWARYDKSSSFANCTCIRKLIHLKSVELSCCLGLSSGVTNHQNKLNSLLPSEQEIADAYTLLKTNPTDPYIKDLIKSWINLGDRLARIGQCSHARTFLSISEQFILRHNDQMKYCLLARARLALVEGQYRLTRSLISKIFIQSNRDDGVDLRLLVNQSQAGCVIGRAGYKIKELREQSGLHALKVHQMLCPCSTDRARSRNNDANKCYPHNNILTTRTFGGDASGATGCNGGQTTTVSQALAGGLPLASAAAMIAATGGRTTGGPNPGMAVDTAATAAAMVAAGLMRGLPNRMAMSILTPTTSTQVSVSKKMIGAIIGSSGCRINQVRHEPNADIRIKKIRNQDFNIEDESFWFDCLSIRIDSLCYDPNLTIHNLNLSEINDKQDFMNYSCHLHFGIQTAIKEIDLAINDLQERKENFKSRNGWFNKLQGMLLSKKAQLIARIDEMNYHYCTLFNSSDKSTTCDLSTRPINLLINPNGAPKLFEEVICLLTSNKRTALRLGWMPLLAYWVRGFKHEVNSHITKLRKKSCHPSTLCNSFETTLIIARQCLAFAYETIKLAESFSNLDELKGCSLPVHRDFIEIKFMLITVLHDMMKLHIIYLKTKLQENTLKDPLYCAVENYINENSSDSLIELSNKCDQSKQQIWDHSIEYAFDEVCSLLSDVFIMSYKQPHLLAKCFFYFGESVYLKGQLILPDFQDNWSPQSSDNEAVKFQPIIPNGTFIQELTKQNLEDINLHSGFRWRTHTDVLNDLKTYNSVMDLFSQASSLFIICLKICFAQNFIGLAHQVTESLLNLLGGCHESVSILTQDLLIGYQSCSTAVRLRTHFWLTILAYDARKCSGGTQFNSGVENEYSDRSILNASEALVRQLMWSSPACAYDDDSLFSTLGFCSTTEPSSYPEALAWIIGLKSNLISNRLRSVGGLCSGSEDHSISASPWIPVILKTLTSQSQAWRVTEVNPSIIFDSSKVLQSTLSSLPGSNLQIAKSWNLLIMEHSINSHFLYVAIPKPMNRTVSNRDHRSSIPANKSAFQYTFLRIETDPISRCQLICSWKKSLNHLDEQLKKAANIKSNNSNLFKQITNQILKIRSCLFEDSTEDIQLLNYLNPIFEILSKHWLPEPYSNSNQNKPDDNLGNNDNDPSRIVCQLNKINQLSYQLEQYLNNQSDLSKDGLLIISDFWLNELPLESLIMNILFNNISKNDYITIRRHSSIIQKTSTTTSGTPNSIKQNNSPLLKKRNNVILPFNWLTREFSVQLLYSRHHNTQKTDDLSDNTHEQSVQHKTSRKPETTRGNSRHPLLRDVGSKLPPLQSCKQQNTGCLLLDTTYVRYLIDPFMDTEIITSINSSDVSEQVNNNNRNDSYRNSNLQNDTVVINYSFKNHFQLLLKEPITRSQQFTSRWIGLVGDSELGKVPSEEELLVFLNEGASGLFSYITENFLSYLPPPIFINLSIPNCHLICLLDKVYTRTSRLRQIRLNAHKTITECELEQPLSMAIISSLVGSRSTILLQWSTRLHWNQFRLGKLIKYLLDHVYPIGQSILLTQYELFKMELDNYLNCLKQITEDKNNQLLEKKSINEIDYQFDNQYKHLEFPTLEPFNMIIYGLPNISFA</sequence>
<dbReference type="PANTHER" id="PTHR15977">
    <property type="entry name" value="CILIA- AND FLAGELLA-ASSOCIATED PROTEIN 46"/>
    <property type="match status" value="1"/>
</dbReference>
<feature type="compositionally biased region" description="Polar residues" evidence="2">
    <location>
        <begin position="1739"/>
        <end position="1770"/>
    </location>
</feature>
<feature type="compositionally biased region" description="Basic and acidic residues" evidence="2">
    <location>
        <begin position="3139"/>
        <end position="3163"/>
    </location>
</feature>
<dbReference type="GO" id="GO:0035082">
    <property type="term" value="P:axoneme assembly"/>
    <property type="evidence" value="ECO:0007669"/>
    <property type="project" value="InterPro"/>
</dbReference>
<dbReference type="PROSITE" id="PS50084">
    <property type="entry name" value="KH_TYPE_1"/>
    <property type="match status" value="2"/>
</dbReference>
<evidence type="ECO:0000259" key="3">
    <source>
        <dbReference type="Pfam" id="PF00013"/>
    </source>
</evidence>
<dbReference type="InterPro" id="IPR004088">
    <property type="entry name" value="KH_dom_type_1"/>
</dbReference>
<dbReference type="WBParaSite" id="Smp_155850.2">
    <property type="protein sequence ID" value="Smp_155850.2"/>
    <property type="gene ID" value="Smp_155850"/>
</dbReference>
<feature type="domain" description="K Homology" evidence="3">
    <location>
        <begin position="2182"/>
        <end position="2218"/>
    </location>
</feature>
<dbReference type="GO" id="GO:0003723">
    <property type="term" value="F:RNA binding"/>
    <property type="evidence" value="ECO:0007669"/>
    <property type="project" value="UniProtKB-UniRule"/>
</dbReference>